<keyword evidence="3" id="KW-0808">Transferase</keyword>
<name>K1Q8P1_MAGGI</name>
<dbReference type="InterPro" id="IPR017441">
    <property type="entry name" value="Protein_kinase_ATP_BS"/>
</dbReference>
<keyword evidence="2" id="KW-0067">ATP-binding</keyword>
<evidence type="ECO:0000256" key="1">
    <source>
        <dbReference type="ARBA" id="ARBA00022741"/>
    </source>
</evidence>
<organism evidence="3">
    <name type="scientific">Magallana gigas</name>
    <name type="common">Pacific oyster</name>
    <name type="synonym">Crassostrea gigas</name>
    <dbReference type="NCBI Taxonomy" id="29159"/>
    <lineage>
        <taxon>Eukaryota</taxon>
        <taxon>Metazoa</taxon>
        <taxon>Spiralia</taxon>
        <taxon>Lophotrochozoa</taxon>
        <taxon>Mollusca</taxon>
        <taxon>Bivalvia</taxon>
        <taxon>Autobranchia</taxon>
        <taxon>Pteriomorphia</taxon>
        <taxon>Ostreida</taxon>
        <taxon>Ostreoidea</taxon>
        <taxon>Ostreidae</taxon>
        <taxon>Magallana</taxon>
    </lineage>
</organism>
<dbReference type="GO" id="GO:0035556">
    <property type="term" value="P:intracellular signal transduction"/>
    <property type="evidence" value="ECO:0007669"/>
    <property type="project" value="TreeGrafter"/>
</dbReference>
<dbReference type="GO" id="GO:0004674">
    <property type="term" value="F:protein serine/threonine kinase activity"/>
    <property type="evidence" value="ECO:0007669"/>
    <property type="project" value="TreeGrafter"/>
</dbReference>
<dbReference type="Gene3D" id="3.30.200.20">
    <property type="entry name" value="Phosphorylase Kinase, domain 1"/>
    <property type="match status" value="1"/>
</dbReference>
<keyword evidence="1" id="KW-0547">Nucleotide-binding</keyword>
<dbReference type="GO" id="GO:0005524">
    <property type="term" value="F:ATP binding"/>
    <property type="evidence" value="ECO:0007669"/>
    <property type="project" value="UniProtKB-UniRule"/>
</dbReference>
<gene>
    <name evidence="3" type="ORF">CGI_10021815</name>
</gene>
<reference evidence="3" key="1">
    <citation type="journal article" date="2012" name="Nature">
        <title>The oyster genome reveals stress adaptation and complexity of shell formation.</title>
        <authorList>
            <person name="Zhang G."/>
            <person name="Fang X."/>
            <person name="Guo X."/>
            <person name="Li L."/>
            <person name="Luo R."/>
            <person name="Xu F."/>
            <person name="Yang P."/>
            <person name="Zhang L."/>
            <person name="Wang X."/>
            <person name="Qi H."/>
            <person name="Xiong Z."/>
            <person name="Que H."/>
            <person name="Xie Y."/>
            <person name="Holland P.W."/>
            <person name="Paps J."/>
            <person name="Zhu Y."/>
            <person name="Wu F."/>
            <person name="Chen Y."/>
            <person name="Wang J."/>
            <person name="Peng C."/>
            <person name="Meng J."/>
            <person name="Yang L."/>
            <person name="Liu J."/>
            <person name="Wen B."/>
            <person name="Zhang N."/>
            <person name="Huang Z."/>
            <person name="Zhu Q."/>
            <person name="Feng Y."/>
            <person name="Mount A."/>
            <person name="Hedgecock D."/>
            <person name="Xu Z."/>
            <person name="Liu Y."/>
            <person name="Domazet-Loso T."/>
            <person name="Du Y."/>
            <person name="Sun X."/>
            <person name="Zhang S."/>
            <person name="Liu B."/>
            <person name="Cheng P."/>
            <person name="Jiang X."/>
            <person name="Li J."/>
            <person name="Fan D."/>
            <person name="Wang W."/>
            <person name="Fu W."/>
            <person name="Wang T."/>
            <person name="Wang B."/>
            <person name="Zhang J."/>
            <person name="Peng Z."/>
            <person name="Li Y."/>
            <person name="Li N."/>
            <person name="Wang J."/>
            <person name="Chen M."/>
            <person name="He Y."/>
            <person name="Tan F."/>
            <person name="Song X."/>
            <person name="Zheng Q."/>
            <person name="Huang R."/>
            <person name="Yang H."/>
            <person name="Du X."/>
            <person name="Chen L."/>
            <person name="Yang M."/>
            <person name="Gaffney P.M."/>
            <person name="Wang S."/>
            <person name="Luo L."/>
            <person name="She Z."/>
            <person name="Ming Y."/>
            <person name="Huang W."/>
            <person name="Zhang S."/>
            <person name="Huang B."/>
            <person name="Zhang Y."/>
            <person name="Qu T."/>
            <person name="Ni P."/>
            <person name="Miao G."/>
            <person name="Wang J."/>
            <person name="Wang Q."/>
            <person name="Steinberg C.E."/>
            <person name="Wang H."/>
            <person name="Li N."/>
            <person name="Qian L."/>
            <person name="Zhang G."/>
            <person name="Li Y."/>
            <person name="Yang H."/>
            <person name="Liu X."/>
            <person name="Wang J."/>
            <person name="Yin Y."/>
            <person name="Wang J."/>
        </authorList>
    </citation>
    <scope>NUCLEOTIDE SEQUENCE [LARGE SCALE GENOMIC DNA]</scope>
    <source>
        <strain evidence="3">05x7-T-G4-1.051#20</strain>
    </source>
</reference>
<proteinExistence type="predicted"/>
<dbReference type="Gene3D" id="1.10.510.10">
    <property type="entry name" value="Transferase(Phosphotransferase) domain 1"/>
    <property type="match status" value="1"/>
</dbReference>
<dbReference type="PANTHER" id="PTHR24346">
    <property type="entry name" value="MAP/MICROTUBULE AFFINITY-REGULATING KINASE"/>
    <property type="match status" value="1"/>
</dbReference>
<protein>
    <submittedName>
        <fullName evidence="3">Hormonally up-regulated neu tumor-associated kinase</fullName>
    </submittedName>
</protein>
<dbReference type="PROSITE" id="PS50011">
    <property type="entry name" value="PROTEIN_KINASE_DOM"/>
    <property type="match status" value="1"/>
</dbReference>
<dbReference type="SUPFAM" id="SSF56112">
    <property type="entry name" value="Protein kinase-like (PK-like)"/>
    <property type="match status" value="1"/>
</dbReference>
<dbReference type="InterPro" id="IPR000719">
    <property type="entry name" value="Prot_kinase_dom"/>
</dbReference>
<dbReference type="PROSITE" id="PS00107">
    <property type="entry name" value="PROTEIN_KINASE_ATP"/>
    <property type="match status" value="1"/>
</dbReference>
<dbReference type="InParanoid" id="K1Q8P1"/>
<dbReference type="Pfam" id="PF00069">
    <property type="entry name" value="Pkinase"/>
    <property type="match status" value="1"/>
</dbReference>
<evidence type="ECO:0000313" key="3">
    <source>
        <dbReference type="EMBL" id="EKC30343.1"/>
    </source>
</evidence>
<dbReference type="EMBL" id="JH817605">
    <property type="protein sequence ID" value="EKC30343.1"/>
    <property type="molecule type" value="Genomic_DNA"/>
</dbReference>
<evidence type="ECO:0000256" key="2">
    <source>
        <dbReference type="ARBA" id="ARBA00022840"/>
    </source>
</evidence>
<dbReference type="SMART" id="SM00220">
    <property type="entry name" value="S_TKc"/>
    <property type="match status" value="1"/>
</dbReference>
<sequence>MGKKIQCLGRYVMDCQTLGKGSFARVELATHGVTGCKVAIKIVDTRKIKDEYCRQNLHREARILAQLRHPNIVRLYETLKKKVGTCPVLLSVAGRKLCIMGDLSHCDITATTLYCLVLECALGGDLMTFIRTQKQFCLPEERARDFFRQLVSAVHYLHERGVAHRVLIKLRVGSCKKTSEAGGNARNNSVILSKLLLLASEL</sequence>
<keyword evidence="3" id="KW-0418">Kinase</keyword>
<dbReference type="PANTHER" id="PTHR24346:SF79">
    <property type="entry name" value="PROTEIN KINASE DOMAIN-CONTAINING PROTEIN"/>
    <property type="match status" value="1"/>
</dbReference>
<dbReference type="GO" id="GO:0005737">
    <property type="term" value="C:cytoplasm"/>
    <property type="evidence" value="ECO:0007669"/>
    <property type="project" value="TreeGrafter"/>
</dbReference>
<dbReference type="InterPro" id="IPR011009">
    <property type="entry name" value="Kinase-like_dom_sf"/>
</dbReference>
<dbReference type="HOGENOM" id="CLU_1355813_0_0_1"/>
<dbReference type="AlphaFoldDB" id="K1Q8P1"/>
<accession>K1Q8P1</accession>